<keyword evidence="16" id="KW-1185">Reference proteome</keyword>
<dbReference type="GO" id="GO:0006633">
    <property type="term" value="P:fatty acid biosynthetic process"/>
    <property type="evidence" value="ECO:0007669"/>
    <property type="project" value="UniProtKB-UniPathway"/>
</dbReference>
<dbReference type="SMART" id="SM00822">
    <property type="entry name" value="PKS_KR"/>
    <property type="match status" value="1"/>
</dbReference>
<dbReference type="AlphaFoldDB" id="A0A2H3KLM0"/>
<dbReference type="SUPFAM" id="SSF51735">
    <property type="entry name" value="NAD(P)-binding Rossmann-fold domains"/>
    <property type="match status" value="1"/>
</dbReference>
<dbReference type="InterPro" id="IPR057326">
    <property type="entry name" value="KR_dom"/>
</dbReference>
<sequence>MKVDLTGRVALVTGAGRGIGRAIALELAEAGATVVVNYRESAVGATEVVETITASGGQAMALQADVSESDAVEAMVKTVLATYGRLDILVNNAGITRDGLLLRMKNEDFDQVIATNLRSVFVCTRAVLRQMSKQRSGRVINLASVIGLIGNAGQANYSAAKAGIIGFTKATAREMAGRNVTVNAVAPGFIETEMTNVLNNETRTAILETIPLGRFGQAREVAQLVCFLASDAAAYLTGQTITIDGGMVMHS</sequence>
<keyword evidence="7 13" id="KW-0560">Oxidoreductase</keyword>
<evidence type="ECO:0000256" key="4">
    <source>
        <dbReference type="ARBA" id="ARBA00022516"/>
    </source>
</evidence>
<dbReference type="InterPro" id="IPR036291">
    <property type="entry name" value="NAD(P)-bd_dom_sf"/>
</dbReference>
<evidence type="ECO:0000256" key="12">
    <source>
        <dbReference type="PIRSR" id="PIRSR611284-2"/>
    </source>
</evidence>
<dbReference type="InterPro" id="IPR050259">
    <property type="entry name" value="SDR"/>
</dbReference>
<dbReference type="InterPro" id="IPR002347">
    <property type="entry name" value="SDR_fam"/>
</dbReference>
<comment type="similarity">
    <text evidence="2 13">Belongs to the short-chain dehydrogenases/reductases (SDR) family.</text>
</comment>
<evidence type="ECO:0000256" key="5">
    <source>
        <dbReference type="ARBA" id="ARBA00022832"/>
    </source>
</evidence>
<comment type="function">
    <text evidence="13">Catalyzes the NADPH-dependent reduction of beta-ketoacyl-ACP substrates to beta-hydroxyacyl-ACP products, the first reductive step in the elongation cycle of fatty acid biosynthesis.</text>
</comment>
<dbReference type="GO" id="GO:0004316">
    <property type="term" value="F:3-oxoacyl-[acyl-carrier-protein] reductase (NADPH) activity"/>
    <property type="evidence" value="ECO:0007669"/>
    <property type="project" value="UniProtKB-UniRule"/>
</dbReference>
<evidence type="ECO:0000256" key="11">
    <source>
        <dbReference type="PIRSR" id="PIRSR611284-1"/>
    </source>
</evidence>
<keyword evidence="9 13" id="KW-0275">Fatty acid biosynthesis</keyword>
<feature type="domain" description="Ketoreductase" evidence="14">
    <location>
        <begin position="8"/>
        <end position="193"/>
    </location>
</feature>
<dbReference type="RefSeq" id="WP_097652921.1">
    <property type="nucleotide sequence ID" value="NZ_LYXE01000089.1"/>
</dbReference>
<dbReference type="OrthoDB" id="9803333at2"/>
<organism evidence="15 16">
    <name type="scientific">Candidatus Chloroploca asiatica</name>
    <dbReference type="NCBI Taxonomy" id="1506545"/>
    <lineage>
        <taxon>Bacteria</taxon>
        <taxon>Bacillati</taxon>
        <taxon>Chloroflexota</taxon>
        <taxon>Chloroflexia</taxon>
        <taxon>Chloroflexales</taxon>
        <taxon>Chloroflexineae</taxon>
        <taxon>Oscillochloridaceae</taxon>
        <taxon>Candidatus Chloroploca</taxon>
    </lineage>
</organism>
<dbReference type="PRINTS" id="PR00081">
    <property type="entry name" value="GDHRDH"/>
</dbReference>
<evidence type="ECO:0000256" key="3">
    <source>
        <dbReference type="ARBA" id="ARBA00012948"/>
    </source>
</evidence>
<dbReference type="Proteomes" id="UP000220922">
    <property type="component" value="Unassembled WGS sequence"/>
</dbReference>
<evidence type="ECO:0000259" key="14">
    <source>
        <dbReference type="SMART" id="SM00822"/>
    </source>
</evidence>
<evidence type="ECO:0000256" key="1">
    <source>
        <dbReference type="ARBA" id="ARBA00005194"/>
    </source>
</evidence>
<comment type="catalytic activity">
    <reaction evidence="10 13">
        <text>a (3R)-hydroxyacyl-[ACP] + NADP(+) = a 3-oxoacyl-[ACP] + NADPH + H(+)</text>
        <dbReference type="Rhea" id="RHEA:17397"/>
        <dbReference type="Rhea" id="RHEA-COMP:9916"/>
        <dbReference type="Rhea" id="RHEA-COMP:9945"/>
        <dbReference type="ChEBI" id="CHEBI:15378"/>
        <dbReference type="ChEBI" id="CHEBI:57783"/>
        <dbReference type="ChEBI" id="CHEBI:58349"/>
        <dbReference type="ChEBI" id="CHEBI:78776"/>
        <dbReference type="ChEBI" id="CHEBI:78827"/>
        <dbReference type="EC" id="1.1.1.100"/>
    </reaction>
</comment>
<comment type="subunit">
    <text evidence="13">Homotetramer.</text>
</comment>
<proteinExistence type="inferred from homology"/>
<keyword evidence="8 13" id="KW-0443">Lipid metabolism</keyword>
<dbReference type="InterPro" id="IPR011284">
    <property type="entry name" value="3oxo_ACP_reduc"/>
</dbReference>
<evidence type="ECO:0000256" key="9">
    <source>
        <dbReference type="ARBA" id="ARBA00023160"/>
    </source>
</evidence>
<dbReference type="PRINTS" id="PR00080">
    <property type="entry name" value="SDRFAMILY"/>
</dbReference>
<dbReference type="UniPathway" id="UPA00094"/>
<dbReference type="Pfam" id="PF13561">
    <property type="entry name" value="adh_short_C2"/>
    <property type="match status" value="1"/>
</dbReference>
<keyword evidence="5 13" id="KW-0276">Fatty acid metabolism</keyword>
<dbReference type="InterPro" id="IPR020904">
    <property type="entry name" value="Sc_DH/Rdtase_CS"/>
</dbReference>
<accession>A0A2H3KLM0</accession>
<evidence type="ECO:0000256" key="7">
    <source>
        <dbReference type="ARBA" id="ARBA00023002"/>
    </source>
</evidence>
<dbReference type="EMBL" id="LYXE01000089">
    <property type="protein sequence ID" value="PDV98913.1"/>
    <property type="molecule type" value="Genomic_DNA"/>
</dbReference>
<dbReference type="Gene3D" id="3.40.50.720">
    <property type="entry name" value="NAD(P)-binding Rossmann-like Domain"/>
    <property type="match status" value="1"/>
</dbReference>
<comment type="caution">
    <text evidence="15">The sequence shown here is derived from an EMBL/GenBank/DDBJ whole genome shotgun (WGS) entry which is preliminary data.</text>
</comment>
<evidence type="ECO:0000256" key="10">
    <source>
        <dbReference type="ARBA" id="ARBA00048508"/>
    </source>
</evidence>
<dbReference type="NCBIfam" id="NF005559">
    <property type="entry name" value="PRK07231.1"/>
    <property type="match status" value="1"/>
</dbReference>
<feature type="binding site" evidence="12">
    <location>
        <position position="92"/>
    </location>
    <ligand>
        <name>NADP(+)</name>
        <dbReference type="ChEBI" id="CHEBI:58349"/>
    </ligand>
</feature>
<evidence type="ECO:0000256" key="2">
    <source>
        <dbReference type="ARBA" id="ARBA00006484"/>
    </source>
</evidence>
<dbReference type="EC" id="1.1.1.100" evidence="3 13"/>
<evidence type="ECO:0000313" key="15">
    <source>
        <dbReference type="EMBL" id="PDV98913.1"/>
    </source>
</evidence>
<evidence type="ECO:0000256" key="13">
    <source>
        <dbReference type="RuleBase" id="RU366074"/>
    </source>
</evidence>
<name>A0A2H3KLM0_9CHLR</name>
<feature type="binding site" evidence="12">
    <location>
        <position position="190"/>
    </location>
    <ligand>
        <name>NADP(+)</name>
        <dbReference type="ChEBI" id="CHEBI:58349"/>
    </ligand>
</feature>
<dbReference type="NCBIfam" id="NF009466">
    <property type="entry name" value="PRK12826.1-2"/>
    <property type="match status" value="1"/>
</dbReference>
<dbReference type="PANTHER" id="PTHR42879:SF2">
    <property type="entry name" value="3-OXOACYL-[ACYL-CARRIER-PROTEIN] REDUCTASE FABG"/>
    <property type="match status" value="1"/>
</dbReference>
<feature type="binding site" evidence="12">
    <location>
        <begin position="14"/>
        <end position="17"/>
    </location>
    <ligand>
        <name>NADP(+)</name>
        <dbReference type="ChEBI" id="CHEBI:58349"/>
    </ligand>
</feature>
<protein>
    <recommendedName>
        <fullName evidence="3 13">3-oxoacyl-[acyl-carrier-protein] reductase</fullName>
        <ecNumber evidence="3 13">1.1.1.100</ecNumber>
    </recommendedName>
</protein>
<gene>
    <name evidence="15" type="ORF">A9Q02_14360</name>
</gene>
<evidence type="ECO:0000313" key="16">
    <source>
        <dbReference type="Proteomes" id="UP000220922"/>
    </source>
</evidence>
<dbReference type="CDD" id="cd05333">
    <property type="entry name" value="BKR_SDR_c"/>
    <property type="match status" value="1"/>
</dbReference>
<evidence type="ECO:0000256" key="6">
    <source>
        <dbReference type="ARBA" id="ARBA00022857"/>
    </source>
</evidence>
<dbReference type="NCBIfam" id="NF004199">
    <property type="entry name" value="PRK05653.1-4"/>
    <property type="match status" value="1"/>
</dbReference>
<dbReference type="GO" id="GO:0051287">
    <property type="term" value="F:NAD binding"/>
    <property type="evidence" value="ECO:0007669"/>
    <property type="project" value="UniProtKB-UniRule"/>
</dbReference>
<feature type="binding site" evidence="12">
    <location>
        <begin position="157"/>
        <end position="161"/>
    </location>
    <ligand>
        <name>NADP(+)</name>
        <dbReference type="ChEBI" id="CHEBI:58349"/>
    </ligand>
</feature>
<dbReference type="PANTHER" id="PTHR42879">
    <property type="entry name" value="3-OXOACYL-(ACYL-CARRIER-PROTEIN) REDUCTASE"/>
    <property type="match status" value="1"/>
</dbReference>
<evidence type="ECO:0000256" key="8">
    <source>
        <dbReference type="ARBA" id="ARBA00023098"/>
    </source>
</evidence>
<dbReference type="FunFam" id="3.40.50.720:FF:000037">
    <property type="entry name" value="3-oxoacyl-[acyl-carrier-protein] reductase FabG"/>
    <property type="match status" value="1"/>
</dbReference>
<feature type="active site" description="Proton acceptor" evidence="11">
    <location>
        <position position="157"/>
    </location>
</feature>
<comment type="pathway">
    <text evidence="1 13">Lipid metabolism; fatty acid biosynthesis.</text>
</comment>
<dbReference type="NCBIfam" id="TIGR01830">
    <property type="entry name" value="3oxo_ACP_reduc"/>
    <property type="match status" value="1"/>
</dbReference>
<keyword evidence="4 13" id="KW-0444">Lipid biosynthesis</keyword>
<reference evidence="15 16" key="1">
    <citation type="submission" date="2016-05" db="EMBL/GenBank/DDBJ databases">
        <authorList>
            <person name="Lavstsen T."/>
            <person name="Jespersen J.S."/>
        </authorList>
    </citation>
    <scope>NUCLEOTIDE SEQUENCE [LARGE SCALE GENOMIC DNA]</scope>
    <source>
        <strain evidence="15 16">B7-9</strain>
    </source>
</reference>
<keyword evidence="6 12" id="KW-0521">NADP</keyword>
<dbReference type="PROSITE" id="PS00061">
    <property type="entry name" value="ADH_SHORT"/>
    <property type="match status" value="1"/>
</dbReference>